<dbReference type="Proteomes" id="UP001168883">
    <property type="component" value="Unassembled WGS sequence"/>
</dbReference>
<feature type="signal peptide" evidence="1">
    <location>
        <begin position="1"/>
        <end position="21"/>
    </location>
</feature>
<protein>
    <submittedName>
        <fullName evidence="2">DUF5052 domain-containing protein</fullName>
    </submittedName>
</protein>
<keyword evidence="1" id="KW-0732">Signal</keyword>
<gene>
    <name evidence="2" type="ORF">Q3C12_02870</name>
</gene>
<comment type="caution">
    <text evidence="2">The sequence shown here is derived from an EMBL/GenBank/DDBJ whole genome shotgun (WGS) entry which is preliminary data.</text>
</comment>
<feature type="chain" id="PRO_5045565896" evidence="1">
    <location>
        <begin position="22"/>
        <end position="97"/>
    </location>
</feature>
<sequence length="97" mass="10792">MKKMFTVILAAALIAMLPACESMDRAVKTWNSEQNGGLERIMKVYSHQGQLLATYEGKFDLQSNTDQNGGTTGSKILFDLNGKRHIIYNAIVIVDEK</sequence>
<evidence type="ECO:0000313" key="2">
    <source>
        <dbReference type="EMBL" id="MDO3675930.1"/>
    </source>
</evidence>
<evidence type="ECO:0000256" key="1">
    <source>
        <dbReference type="SAM" id="SignalP"/>
    </source>
</evidence>
<accession>A0ABT8V3D3</accession>
<dbReference type="EMBL" id="JAUMKJ010000002">
    <property type="protein sequence ID" value="MDO3675930.1"/>
    <property type="molecule type" value="Genomic_DNA"/>
</dbReference>
<keyword evidence="3" id="KW-1185">Reference proteome</keyword>
<reference evidence="2" key="1">
    <citation type="submission" date="2023-07" db="EMBL/GenBank/DDBJ databases">
        <authorList>
            <person name="Aktuganov G."/>
            <person name="Boyko T."/>
            <person name="Delegan Y."/>
            <person name="Galimzianova N."/>
            <person name="Gilvanova E."/>
            <person name="Korobov V."/>
            <person name="Kuzmina L."/>
            <person name="Melentiev A."/>
            <person name="Milman P."/>
            <person name="Ryabova A."/>
            <person name="Stupak E."/>
            <person name="Yasakov T."/>
            <person name="Zharikova N."/>
            <person name="Zhurenko E."/>
        </authorList>
    </citation>
    <scope>NUCLEOTIDE SEQUENCE</scope>
    <source>
        <strain evidence="2">IB-739</strain>
    </source>
</reference>
<evidence type="ECO:0000313" key="3">
    <source>
        <dbReference type="Proteomes" id="UP001168883"/>
    </source>
</evidence>
<proteinExistence type="predicted"/>
<organism evidence="2 3">
    <name type="scientific">Paenibacillus ehimensis</name>
    <dbReference type="NCBI Taxonomy" id="79264"/>
    <lineage>
        <taxon>Bacteria</taxon>
        <taxon>Bacillati</taxon>
        <taxon>Bacillota</taxon>
        <taxon>Bacilli</taxon>
        <taxon>Bacillales</taxon>
        <taxon>Paenibacillaceae</taxon>
        <taxon>Paenibacillus</taxon>
    </lineage>
</organism>
<name>A0ABT8V3D3_9BACL</name>
<dbReference type="RefSeq" id="WP_302877178.1">
    <property type="nucleotide sequence ID" value="NZ_JAUMKJ010000002.1"/>
</dbReference>